<dbReference type="GO" id="GO:0042985">
    <property type="term" value="P:negative regulation of amyloid precursor protein biosynthetic process"/>
    <property type="evidence" value="ECO:0007669"/>
    <property type="project" value="TreeGrafter"/>
</dbReference>
<dbReference type="GO" id="GO:0070062">
    <property type="term" value="C:extracellular exosome"/>
    <property type="evidence" value="ECO:0007669"/>
    <property type="project" value="TreeGrafter"/>
</dbReference>
<evidence type="ECO:0000313" key="13">
    <source>
        <dbReference type="EMBL" id="CAF1186498.1"/>
    </source>
</evidence>
<comment type="caution">
    <text evidence="12">The sequence shown here is derived from an EMBL/GenBank/DDBJ whole genome shotgun (WGS) entry which is preliminary data.</text>
</comment>
<dbReference type="PANTHER" id="PTHR10962:SF1">
    <property type="entry name" value="INTEGRAL MEMBRANE PROTEIN 2"/>
    <property type="match status" value="1"/>
</dbReference>
<evidence type="ECO:0000256" key="5">
    <source>
        <dbReference type="ARBA" id="ARBA00022989"/>
    </source>
</evidence>
<evidence type="ECO:0000256" key="7">
    <source>
        <dbReference type="ARBA" id="ARBA00023157"/>
    </source>
</evidence>
<evidence type="ECO:0000313" key="12">
    <source>
        <dbReference type="EMBL" id="CAF0852183.1"/>
    </source>
</evidence>
<accession>A0A813W493</accession>
<evidence type="ECO:0000256" key="2">
    <source>
        <dbReference type="ARBA" id="ARBA00006794"/>
    </source>
</evidence>
<name>A0A813W493_9BILA</name>
<evidence type="ECO:0000256" key="4">
    <source>
        <dbReference type="ARBA" id="ARBA00022968"/>
    </source>
</evidence>
<evidence type="ECO:0000256" key="10">
    <source>
        <dbReference type="SAM" id="MobiDB-lite"/>
    </source>
</evidence>
<feature type="transmembrane region" description="Helical" evidence="9">
    <location>
        <begin position="59"/>
        <end position="80"/>
    </location>
</feature>
<keyword evidence="6 9" id="KW-0472">Membrane</keyword>
<feature type="compositionally biased region" description="Polar residues" evidence="10">
    <location>
        <begin position="1"/>
        <end position="11"/>
    </location>
</feature>
<gene>
    <name evidence="12" type="ORF">GPM918_LOCUS6131</name>
    <name evidence="13" type="ORF">OVA965_LOCUS23324</name>
    <name evidence="14" type="ORF">SRO942_LOCUS6131</name>
    <name evidence="15" type="ORF">TMI583_LOCUS24039</name>
</gene>
<dbReference type="Proteomes" id="UP000681722">
    <property type="component" value="Unassembled WGS sequence"/>
</dbReference>
<dbReference type="OrthoDB" id="9982095at2759"/>
<evidence type="ECO:0000256" key="1">
    <source>
        <dbReference type="ARBA" id="ARBA00004606"/>
    </source>
</evidence>
<reference evidence="12" key="1">
    <citation type="submission" date="2021-02" db="EMBL/GenBank/DDBJ databases">
        <authorList>
            <person name="Nowell W R."/>
        </authorList>
    </citation>
    <scope>NUCLEOTIDE SEQUENCE</scope>
</reference>
<dbReference type="GO" id="GO:0005886">
    <property type="term" value="C:plasma membrane"/>
    <property type="evidence" value="ECO:0007669"/>
    <property type="project" value="UniProtKB-UniRule"/>
</dbReference>
<dbReference type="Pfam" id="PF04089">
    <property type="entry name" value="BRICHOS"/>
    <property type="match status" value="1"/>
</dbReference>
<dbReference type="Proteomes" id="UP000663829">
    <property type="component" value="Unassembled WGS sequence"/>
</dbReference>
<dbReference type="EMBL" id="CAJOBA010035072">
    <property type="protein sequence ID" value="CAF3997622.1"/>
    <property type="molecule type" value="Genomic_DNA"/>
</dbReference>
<comment type="similarity">
    <text evidence="2 9">Belongs to the ITM2 family.</text>
</comment>
<evidence type="ECO:0000256" key="3">
    <source>
        <dbReference type="ARBA" id="ARBA00022692"/>
    </source>
</evidence>
<organism evidence="12 16">
    <name type="scientific">Didymodactylos carnosus</name>
    <dbReference type="NCBI Taxonomy" id="1234261"/>
    <lineage>
        <taxon>Eukaryota</taxon>
        <taxon>Metazoa</taxon>
        <taxon>Spiralia</taxon>
        <taxon>Gnathifera</taxon>
        <taxon>Rotifera</taxon>
        <taxon>Eurotatoria</taxon>
        <taxon>Bdelloidea</taxon>
        <taxon>Philodinida</taxon>
        <taxon>Philodinidae</taxon>
        <taxon>Didymodactylos</taxon>
    </lineage>
</organism>
<dbReference type="EMBL" id="CAJNOK010013545">
    <property type="protein sequence ID" value="CAF1186498.1"/>
    <property type="molecule type" value="Genomic_DNA"/>
</dbReference>
<keyword evidence="4 9" id="KW-0735">Signal-anchor</keyword>
<evidence type="ECO:0000313" key="15">
    <source>
        <dbReference type="EMBL" id="CAF3997622.1"/>
    </source>
</evidence>
<dbReference type="PROSITE" id="PS50869">
    <property type="entry name" value="BRICHOS"/>
    <property type="match status" value="1"/>
</dbReference>
<dbReference type="PANTHER" id="PTHR10962">
    <property type="entry name" value="INTEGRAL TRANSMEMBRANE PROTEIN 2"/>
    <property type="match status" value="1"/>
</dbReference>
<dbReference type="GO" id="GO:0005794">
    <property type="term" value="C:Golgi apparatus"/>
    <property type="evidence" value="ECO:0007669"/>
    <property type="project" value="TreeGrafter"/>
</dbReference>
<dbReference type="EMBL" id="CAJNOQ010000931">
    <property type="protein sequence ID" value="CAF0852183.1"/>
    <property type="molecule type" value="Genomic_DNA"/>
</dbReference>
<keyword evidence="7" id="KW-1015">Disulfide bond</keyword>
<dbReference type="InterPro" id="IPR040145">
    <property type="entry name" value="ITM2"/>
</dbReference>
<evidence type="ECO:0000313" key="14">
    <source>
        <dbReference type="EMBL" id="CAF3639786.1"/>
    </source>
</evidence>
<keyword evidence="5 9" id="KW-1133">Transmembrane helix</keyword>
<evidence type="ECO:0000256" key="9">
    <source>
        <dbReference type="RuleBase" id="RU367061"/>
    </source>
</evidence>
<evidence type="ECO:0000256" key="8">
    <source>
        <dbReference type="ARBA" id="ARBA00023180"/>
    </source>
</evidence>
<sequence>MVGVNIFNSQSKENDPSNDKKKLVDGDAVVDVVEIKDGLEDSTVLAAGVRQRKKQASGLLICVSVVLLLICITVGGWLLYDFFNRTPRSWHRTCKYRLKPTQVDDGEILFDHGGLVAFDDGNNHLLPPVLKDNNDVPNPIIKDNRKEFQQDINVDVNNNLATIDVPPQLDISNRIRVVHDFEHNITAIHDFTLEQCFITPLDRERIPNPANLIDTFLMMMSGNFLPDNELIRKTMKVQMPALTDKQLLEVYGPVVAEECNGIKAYRLVKKTAEEEKIARQRREARRSPYVYSVGRTAFAVDVD</sequence>
<protein>
    <recommendedName>
        <fullName evidence="9">Integral membrane protein 2</fullName>
    </recommendedName>
</protein>
<proteinExistence type="inferred from homology"/>
<evidence type="ECO:0000256" key="6">
    <source>
        <dbReference type="ARBA" id="ARBA00023136"/>
    </source>
</evidence>
<keyword evidence="3 9" id="KW-0812">Transmembrane</keyword>
<feature type="region of interest" description="Disordered" evidence="10">
    <location>
        <begin position="1"/>
        <end position="22"/>
    </location>
</feature>
<comment type="subcellular location">
    <subcellularLocation>
        <location evidence="1 9">Membrane</location>
        <topology evidence="1 9">Single-pass type II membrane protein</topology>
    </subcellularLocation>
</comment>
<dbReference type="GO" id="GO:0001540">
    <property type="term" value="F:amyloid-beta binding"/>
    <property type="evidence" value="ECO:0007669"/>
    <property type="project" value="TreeGrafter"/>
</dbReference>
<evidence type="ECO:0000259" key="11">
    <source>
        <dbReference type="PROSITE" id="PS50869"/>
    </source>
</evidence>
<dbReference type="Proteomes" id="UP000682733">
    <property type="component" value="Unassembled WGS sequence"/>
</dbReference>
<dbReference type="EMBL" id="CAJOBC010000931">
    <property type="protein sequence ID" value="CAF3639786.1"/>
    <property type="molecule type" value="Genomic_DNA"/>
</dbReference>
<keyword evidence="9" id="KW-1003">Cell membrane</keyword>
<dbReference type="SMART" id="SM01039">
    <property type="entry name" value="BRICHOS"/>
    <property type="match status" value="1"/>
</dbReference>
<keyword evidence="8" id="KW-0325">Glycoprotein</keyword>
<feature type="compositionally biased region" description="Basic and acidic residues" evidence="10">
    <location>
        <begin position="12"/>
        <end position="22"/>
    </location>
</feature>
<dbReference type="InterPro" id="IPR007084">
    <property type="entry name" value="BRICHOS_dom"/>
</dbReference>
<feature type="domain" description="BRICHOS" evidence="11">
    <location>
        <begin position="169"/>
        <end position="267"/>
    </location>
</feature>
<evidence type="ECO:0000313" key="16">
    <source>
        <dbReference type="Proteomes" id="UP000663829"/>
    </source>
</evidence>
<dbReference type="AlphaFoldDB" id="A0A813W493"/>
<keyword evidence="16" id="KW-1185">Reference proteome</keyword>
<dbReference type="Proteomes" id="UP000677228">
    <property type="component" value="Unassembled WGS sequence"/>
</dbReference>